<dbReference type="AlphaFoldDB" id="A0A0W0D323"/>
<gene>
    <name evidence="1" type="ORF">AO440_000989</name>
</gene>
<organism evidence="1 2">
    <name type="scientific">Candida glabrata</name>
    <name type="common">Yeast</name>
    <name type="synonym">Torulopsis glabrata</name>
    <dbReference type="NCBI Taxonomy" id="5478"/>
    <lineage>
        <taxon>Eukaryota</taxon>
        <taxon>Fungi</taxon>
        <taxon>Dikarya</taxon>
        <taxon>Ascomycota</taxon>
        <taxon>Saccharomycotina</taxon>
        <taxon>Saccharomycetes</taxon>
        <taxon>Saccharomycetales</taxon>
        <taxon>Saccharomycetaceae</taxon>
        <taxon>Nakaseomyces</taxon>
    </lineage>
</organism>
<dbReference type="VEuPathDB" id="FungiDB:GWK60_E03729"/>
<sequence>MASKDLKKLLDAYWVEFRRRPSNVRFKYKPTIHYLKNAILDEKRSVNRVRSNQLKSEWFRIKDPNLQRSSLTDLRKLLLFDLVADENTKFQLVSDSAILRRKLVPLRDNWKRIASLMLHPLDGNLFNDNDDPIHALNDTYSTKLGFRYYQAIRAHSKDNAHKIDELLWPKFEFSEFCRGVAIGDNILQHLNEDDLKRIRFINPITGNEMPLTRSPELIPEGYNAIGLFPYFIEEHRQAFPKDPLWKTYSLYQSSILDTDSIRGQYNHLISNTNIPEWHKNEKVQVEVRMDNIDDVNTFDKVKALSNRYYKLWVDDAKNDPTCPADIIRSVLFSGAFREQLISEEFLKHYIAFSAYSKILRMTKKWKRDIEDRKIIDLLSINWKPWDIFIAGRYQELCEKYNRTNFRIYEDVLKYKTELEAFIYDLNIHTHTMASEMKMDTDQFFAVKEGCKYSRAAEILALYQHLLRNPEIINVFHPVMTNYMVKQISTNNIQVTGQFPVNEKGLSLGKSILEMIQLTLKCDNMMYENRFSTDKSNRSKIKSDTRDFKLVITCNNSMTHEMQGLIRYCTPMSIAFTSVLEEHHVPSFSECIYKKYIAEFDATVCLYQRVKPKTKPASTEKLIKSTLSKLEANFTD</sequence>
<comment type="caution">
    <text evidence="1">The sequence shown here is derived from an EMBL/GenBank/DDBJ whole genome shotgun (WGS) entry which is preliminary data.</text>
</comment>
<dbReference type="VEuPathDB" id="FungiDB:CAGL0E04026g"/>
<protein>
    <submittedName>
        <fullName evidence="1">Cytochrome B pre-mRNA-processing protein 2</fullName>
    </submittedName>
</protein>
<dbReference type="EMBL" id="LLZZ01000156">
    <property type="protein sequence ID" value="KTA97828.1"/>
    <property type="molecule type" value="Genomic_DNA"/>
</dbReference>
<dbReference type="Proteomes" id="UP000054886">
    <property type="component" value="Unassembled WGS sequence"/>
</dbReference>
<evidence type="ECO:0000313" key="2">
    <source>
        <dbReference type="Proteomes" id="UP000054886"/>
    </source>
</evidence>
<evidence type="ECO:0000313" key="1">
    <source>
        <dbReference type="EMBL" id="KTA97828.1"/>
    </source>
</evidence>
<proteinExistence type="predicted"/>
<reference evidence="1 2" key="1">
    <citation type="submission" date="2015-10" db="EMBL/GenBank/DDBJ databases">
        <title>Draft genomes sequences of Candida glabrata isolates 1A, 1B, 2A, 2B, 3A and 3B.</title>
        <authorList>
            <person name="Haavelsrud O.E."/>
            <person name="Gaustad P."/>
        </authorList>
    </citation>
    <scope>NUCLEOTIDE SEQUENCE [LARGE SCALE GENOMIC DNA]</scope>
    <source>
        <strain evidence="1">910700640</strain>
    </source>
</reference>
<dbReference type="VEuPathDB" id="FungiDB:B1J91_E04026g"/>
<accession>A0A0W0D323</accession>
<dbReference type="VEuPathDB" id="FungiDB:GVI51_E03751"/>
<name>A0A0W0D323_CANGB</name>